<evidence type="ECO:0000256" key="1">
    <source>
        <dbReference type="SAM" id="MobiDB-lite"/>
    </source>
</evidence>
<proteinExistence type="predicted"/>
<reference evidence="2 3" key="1">
    <citation type="submission" date="2020-04" db="EMBL/GenBank/DDBJ databases">
        <title>Arthrobacter sp. nov.</title>
        <authorList>
            <person name="Liu S."/>
        </authorList>
    </citation>
    <scope>NUCLEOTIDE SEQUENCE [LARGE SCALE GENOMIC DNA]</scope>
    <source>
        <strain evidence="2 3">E918</strain>
    </source>
</reference>
<gene>
    <name evidence="2" type="ORF">HGG74_00180</name>
</gene>
<keyword evidence="3" id="KW-1185">Reference proteome</keyword>
<dbReference type="RefSeq" id="WP_168484333.1">
    <property type="nucleotide sequence ID" value="NZ_JAAZSQ010000001.1"/>
</dbReference>
<dbReference type="Proteomes" id="UP000544090">
    <property type="component" value="Unassembled WGS sequence"/>
</dbReference>
<feature type="region of interest" description="Disordered" evidence="1">
    <location>
        <begin position="1"/>
        <end position="23"/>
    </location>
</feature>
<name>A0A7X6K525_9MICC</name>
<protein>
    <submittedName>
        <fullName evidence="2">Uncharacterized protein</fullName>
    </submittedName>
</protein>
<dbReference type="EMBL" id="JAAZSQ010000001">
    <property type="protein sequence ID" value="NKX52973.1"/>
    <property type="molecule type" value="Genomic_DNA"/>
</dbReference>
<dbReference type="AlphaFoldDB" id="A0A7X6K525"/>
<sequence length="117" mass="12669">MKMINTVSNDYGTPATPDRSARLGAADSPFEEWVDVSLHLEPALGIIQLSVPDQPGEAPALLMYSDDFEAVLRAAAESDGRGVWCAKYSKLLIPSTHAGAGNRFFTLFQDDPAESRN</sequence>
<evidence type="ECO:0000313" key="3">
    <source>
        <dbReference type="Proteomes" id="UP000544090"/>
    </source>
</evidence>
<feature type="compositionally biased region" description="Polar residues" evidence="1">
    <location>
        <begin position="1"/>
        <end position="11"/>
    </location>
</feature>
<evidence type="ECO:0000313" key="2">
    <source>
        <dbReference type="EMBL" id="NKX52973.1"/>
    </source>
</evidence>
<organism evidence="2 3">
    <name type="scientific">Arthrobacter mobilis</name>
    <dbReference type="NCBI Taxonomy" id="2724944"/>
    <lineage>
        <taxon>Bacteria</taxon>
        <taxon>Bacillati</taxon>
        <taxon>Actinomycetota</taxon>
        <taxon>Actinomycetes</taxon>
        <taxon>Micrococcales</taxon>
        <taxon>Micrococcaceae</taxon>
        <taxon>Arthrobacter</taxon>
    </lineage>
</organism>
<accession>A0A7X6K525</accession>
<comment type="caution">
    <text evidence="2">The sequence shown here is derived from an EMBL/GenBank/DDBJ whole genome shotgun (WGS) entry which is preliminary data.</text>
</comment>